<dbReference type="SUPFAM" id="SSF81665">
    <property type="entry name" value="Calcium ATPase, transmembrane domain M"/>
    <property type="match status" value="1"/>
</dbReference>
<evidence type="ECO:0000256" key="13">
    <source>
        <dbReference type="ARBA" id="ARBA00023065"/>
    </source>
</evidence>
<evidence type="ECO:0000256" key="9">
    <source>
        <dbReference type="ARBA" id="ARBA00022840"/>
    </source>
</evidence>
<dbReference type="Gene3D" id="3.40.50.1000">
    <property type="entry name" value="HAD superfamily/HAD-like"/>
    <property type="match status" value="1"/>
</dbReference>
<keyword evidence="8 15" id="KW-0547">Nucleotide-binding</keyword>
<keyword evidence="6 15" id="KW-0812">Transmembrane</keyword>
<dbReference type="Gene3D" id="3.40.1110.10">
    <property type="entry name" value="Calcium-transporting ATPase, cytoplasmic domain N"/>
    <property type="match status" value="1"/>
</dbReference>
<evidence type="ECO:0000256" key="1">
    <source>
        <dbReference type="ARBA" id="ARBA00004651"/>
    </source>
</evidence>
<dbReference type="PROSITE" id="PS01047">
    <property type="entry name" value="HMA_1"/>
    <property type="match status" value="1"/>
</dbReference>
<keyword evidence="12 15" id="KW-1133">Transmembrane helix</keyword>
<dbReference type="Gene3D" id="2.70.150.10">
    <property type="entry name" value="Calcium-transporting ATPase, cytoplasmic transduction domain A"/>
    <property type="match status" value="1"/>
</dbReference>
<reference evidence="18" key="1">
    <citation type="submission" date="2024-04" db="EMBL/GenBank/DDBJ databases">
        <title>Phylogenomic analyses of a clade within the roseobacter group suggest taxonomic reassignments of species of the genera Aestuariivita, Citreicella, Loktanella, Nautella, Pelagibaca, Ruegeria, Thalassobius, Thiobacimonas and Tropicibacter, and the proposal o.</title>
        <authorList>
            <person name="Jeon C.O."/>
        </authorList>
    </citation>
    <scope>NUCLEOTIDE SEQUENCE [LARGE SCALE GENOMIC DNA]</scope>
    <source>
        <strain evidence="18">BS5-3</strain>
    </source>
</reference>
<dbReference type="Gene3D" id="3.30.70.100">
    <property type="match status" value="1"/>
</dbReference>
<keyword evidence="7 15" id="KW-0479">Metal-binding</keyword>
<dbReference type="PROSITE" id="PS00154">
    <property type="entry name" value="ATPASE_E1_E2"/>
    <property type="match status" value="1"/>
</dbReference>
<evidence type="ECO:0000256" key="15">
    <source>
        <dbReference type="RuleBase" id="RU362081"/>
    </source>
</evidence>
<keyword evidence="10" id="KW-0460">Magnesium</keyword>
<dbReference type="PANTHER" id="PTHR43520">
    <property type="entry name" value="ATP7, ISOFORM B"/>
    <property type="match status" value="1"/>
</dbReference>
<dbReference type="InterPro" id="IPR036163">
    <property type="entry name" value="HMA_dom_sf"/>
</dbReference>
<dbReference type="SUPFAM" id="SSF56784">
    <property type="entry name" value="HAD-like"/>
    <property type="match status" value="1"/>
</dbReference>
<dbReference type="InterPro" id="IPR008250">
    <property type="entry name" value="ATPase_P-typ_transduc_dom_A_sf"/>
</dbReference>
<keyword evidence="11" id="KW-1278">Translocase</keyword>
<accession>A0ABZ2V3C4</accession>
<evidence type="ECO:0000313" key="17">
    <source>
        <dbReference type="EMBL" id="WZC48996.1"/>
    </source>
</evidence>
<keyword evidence="14 15" id="KW-0472">Membrane</keyword>
<dbReference type="PRINTS" id="PR00943">
    <property type="entry name" value="CUATPASE"/>
</dbReference>
<keyword evidence="18" id="KW-1185">Reference proteome</keyword>
<evidence type="ECO:0000256" key="7">
    <source>
        <dbReference type="ARBA" id="ARBA00022723"/>
    </source>
</evidence>
<dbReference type="RefSeq" id="WP_341367109.1">
    <property type="nucleotide sequence ID" value="NZ_CP150951.2"/>
</dbReference>
<feature type="transmembrane region" description="Helical" evidence="15">
    <location>
        <begin position="665"/>
        <end position="685"/>
    </location>
</feature>
<evidence type="ECO:0000256" key="8">
    <source>
        <dbReference type="ARBA" id="ARBA00022741"/>
    </source>
</evidence>
<dbReference type="InterPro" id="IPR027256">
    <property type="entry name" value="P-typ_ATPase_IB"/>
</dbReference>
<organism evidence="17 18">
    <name type="scientific">Yoonia phaeophyticola</name>
    <dbReference type="NCBI Taxonomy" id="3137369"/>
    <lineage>
        <taxon>Bacteria</taxon>
        <taxon>Pseudomonadati</taxon>
        <taxon>Pseudomonadota</taxon>
        <taxon>Alphaproteobacteria</taxon>
        <taxon>Rhodobacterales</taxon>
        <taxon>Paracoccaceae</taxon>
        <taxon>Yoonia</taxon>
    </lineage>
</organism>
<feature type="transmembrane region" description="Helical" evidence="15">
    <location>
        <begin position="200"/>
        <end position="221"/>
    </location>
</feature>
<dbReference type="NCBIfam" id="TIGR01512">
    <property type="entry name" value="ATPase-IB2_Cd"/>
    <property type="match status" value="1"/>
</dbReference>
<evidence type="ECO:0000256" key="5">
    <source>
        <dbReference type="ARBA" id="ARBA00022553"/>
    </source>
</evidence>
<feature type="transmembrane region" description="Helical" evidence="15">
    <location>
        <begin position="383"/>
        <end position="407"/>
    </location>
</feature>
<dbReference type="InterPro" id="IPR023298">
    <property type="entry name" value="ATPase_P-typ_TM_dom_sf"/>
</dbReference>
<comment type="similarity">
    <text evidence="2 15">Belongs to the cation transport ATPase (P-type) (TC 3.A.3) family. Type IB subfamily.</text>
</comment>
<evidence type="ECO:0000256" key="6">
    <source>
        <dbReference type="ARBA" id="ARBA00022692"/>
    </source>
</evidence>
<dbReference type="InterPro" id="IPR018303">
    <property type="entry name" value="ATPase_P-typ_P_site"/>
</dbReference>
<keyword evidence="3" id="KW-0813">Transport</keyword>
<dbReference type="InterPro" id="IPR001757">
    <property type="entry name" value="P_typ_ATPase"/>
</dbReference>
<dbReference type="InterPro" id="IPR023214">
    <property type="entry name" value="HAD_sf"/>
</dbReference>
<dbReference type="InterPro" id="IPR036412">
    <property type="entry name" value="HAD-like_sf"/>
</dbReference>
<dbReference type="EMBL" id="CP150951">
    <property type="protein sequence ID" value="WZC48996.1"/>
    <property type="molecule type" value="Genomic_DNA"/>
</dbReference>
<keyword evidence="9 15" id="KW-0067">ATP-binding</keyword>
<feature type="transmembrane region" description="Helical" evidence="15">
    <location>
        <begin position="355"/>
        <end position="377"/>
    </location>
</feature>
<feature type="domain" description="HMA" evidence="16">
    <location>
        <begin position="27"/>
        <end position="92"/>
    </location>
</feature>
<keyword evidence="5" id="KW-0597">Phosphoprotein</keyword>
<evidence type="ECO:0000256" key="3">
    <source>
        <dbReference type="ARBA" id="ARBA00022448"/>
    </source>
</evidence>
<feature type="transmembrane region" description="Helical" evidence="15">
    <location>
        <begin position="142"/>
        <end position="163"/>
    </location>
</feature>
<dbReference type="SUPFAM" id="SSF55008">
    <property type="entry name" value="HMA, heavy metal-associated domain"/>
    <property type="match status" value="1"/>
</dbReference>
<dbReference type="InterPro" id="IPR017969">
    <property type="entry name" value="Heavy-metal-associated_CS"/>
</dbReference>
<dbReference type="Pfam" id="PF00122">
    <property type="entry name" value="E1-E2_ATPase"/>
    <property type="match status" value="1"/>
</dbReference>
<dbReference type="PANTHER" id="PTHR43520:SF5">
    <property type="entry name" value="CATION-TRANSPORTING P-TYPE ATPASE-RELATED"/>
    <property type="match status" value="1"/>
</dbReference>
<evidence type="ECO:0000313" key="18">
    <source>
        <dbReference type="Proteomes" id="UP001440612"/>
    </source>
</evidence>
<sequence>MSEAAACPACIGLPEAPLEKAAANGSAQIMLSLPGIHCVACINGVERALCAMDGVASARVNLSMKRVTVGTHQPVTPEAMIDTLELAGYEARLLDRSLLGNETDAYGRGLMTRLAVSGFANMNIMLLSVAVWSGAVGATMHMFHWITACIAIPALIYAAQPFFANGWRGLKVGKVNMDVPISLAILLASGISLYETLYGGAHSYFDAAVTLTFFLLIGRYLDHRSRKAAASAAAQLSALEAPRVMRLAGDTREMVDFAALAIGDLVQVLPGGRIPVDGTVTEGQSQLDRALLTGESRPATAQVGTKVTAGEVNMTGPLIIRADTVGADTTLRKMVTMVDEAEAVRNKYTAAADRAAAVYAPVVHLMAVAAFAGWMLYSGDFRLSLNIAVAVLIITCPCAMGLAVPAVSTTAAGRLFRAGLLVKDGTALERLAEVDTVVFDKTGTLTMPSAARETLDPQTQAVALALTQNATHPISQAIAASLDGVTAAKITDQQEHPGKGISAIYQGQDVRLGAGHWLGAGRGTYVQIGDNRPQKITLRAALREGAQALVHSWQELGLSVHLVSGDDPAETAAIAQQLGISSWQAEAQPKDKIAYIAKLADAGAHVLMVGDGLNDTGALAAAHASVSPASAADASRAASDIVLLNDSLTPLIELPAVARAAKARIVENFTISTIYNVIAVPVALAGFATPLIASIAMSASSITVLLNALRLRGRL</sequence>
<evidence type="ECO:0000256" key="12">
    <source>
        <dbReference type="ARBA" id="ARBA00022989"/>
    </source>
</evidence>
<dbReference type="InterPro" id="IPR006121">
    <property type="entry name" value="HMA_dom"/>
</dbReference>
<keyword evidence="13" id="KW-0406">Ion transport</keyword>
<dbReference type="NCBIfam" id="TIGR01494">
    <property type="entry name" value="ATPase_P-type"/>
    <property type="match status" value="2"/>
</dbReference>
<feature type="transmembrane region" description="Helical" evidence="15">
    <location>
        <begin position="175"/>
        <end position="194"/>
    </location>
</feature>
<dbReference type="InterPro" id="IPR023299">
    <property type="entry name" value="ATPase_P-typ_cyto_dom_N"/>
</dbReference>
<name>A0ABZ2V3C4_9RHOB</name>
<comment type="subcellular location">
    <subcellularLocation>
        <location evidence="1">Cell membrane</location>
        <topology evidence="1">Multi-pass membrane protein</topology>
    </subcellularLocation>
</comment>
<dbReference type="PRINTS" id="PR00119">
    <property type="entry name" value="CATATPASE"/>
</dbReference>
<evidence type="ECO:0000256" key="2">
    <source>
        <dbReference type="ARBA" id="ARBA00006024"/>
    </source>
</evidence>
<protein>
    <submittedName>
        <fullName evidence="17">Heavy metal translocating P-type ATPase</fullName>
    </submittedName>
</protein>
<evidence type="ECO:0000256" key="11">
    <source>
        <dbReference type="ARBA" id="ARBA00022967"/>
    </source>
</evidence>
<dbReference type="CDD" id="cd00371">
    <property type="entry name" value="HMA"/>
    <property type="match status" value="1"/>
</dbReference>
<gene>
    <name evidence="17" type="ORF">AABB29_19555</name>
</gene>
<dbReference type="InterPro" id="IPR059000">
    <property type="entry name" value="ATPase_P-type_domA"/>
</dbReference>
<evidence type="ECO:0000256" key="14">
    <source>
        <dbReference type="ARBA" id="ARBA00023136"/>
    </source>
</evidence>
<dbReference type="NCBIfam" id="TIGR01511">
    <property type="entry name" value="ATPase-IB1_Cu"/>
    <property type="match status" value="1"/>
</dbReference>
<evidence type="ECO:0000259" key="16">
    <source>
        <dbReference type="PROSITE" id="PS50846"/>
    </source>
</evidence>
<dbReference type="Pfam" id="PF00403">
    <property type="entry name" value="HMA"/>
    <property type="match status" value="1"/>
</dbReference>
<dbReference type="PROSITE" id="PS50846">
    <property type="entry name" value="HMA_2"/>
    <property type="match status" value="1"/>
</dbReference>
<dbReference type="SUPFAM" id="SSF81653">
    <property type="entry name" value="Calcium ATPase, transduction domain A"/>
    <property type="match status" value="1"/>
</dbReference>
<evidence type="ECO:0000256" key="4">
    <source>
        <dbReference type="ARBA" id="ARBA00022475"/>
    </source>
</evidence>
<dbReference type="NCBIfam" id="TIGR01525">
    <property type="entry name" value="ATPase-IB_hvy"/>
    <property type="match status" value="1"/>
</dbReference>
<keyword evidence="4 15" id="KW-1003">Cell membrane</keyword>
<evidence type="ECO:0000256" key="10">
    <source>
        <dbReference type="ARBA" id="ARBA00022842"/>
    </source>
</evidence>
<feature type="transmembrane region" description="Helical" evidence="15">
    <location>
        <begin position="114"/>
        <end position="136"/>
    </location>
</feature>
<dbReference type="Proteomes" id="UP001440612">
    <property type="component" value="Chromosome"/>
</dbReference>
<proteinExistence type="inferred from homology"/>
<dbReference type="Pfam" id="PF00702">
    <property type="entry name" value="Hydrolase"/>
    <property type="match status" value="1"/>
</dbReference>